<keyword evidence="4 10" id="KW-1133">Transmembrane helix</keyword>
<keyword evidence="2 10" id="KW-1003">Cell membrane</keyword>
<dbReference type="InterPro" id="IPR003691">
    <property type="entry name" value="FluC"/>
</dbReference>
<evidence type="ECO:0000256" key="6">
    <source>
        <dbReference type="ARBA" id="ARBA00023303"/>
    </source>
</evidence>
<organism evidence="11 12">
    <name type="scientific">Nocardiopsis aegyptia</name>
    <dbReference type="NCBI Taxonomy" id="220378"/>
    <lineage>
        <taxon>Bacteria</taxon>
        <taxon>Bacillati</taxon>
        <taxon>Actinomycetota</taxon>
        <taxon>Actinomycetes</taxon>
        <taxon>Streptosporangiales</taxon>
        <taxon>Nocardiopsidaceae</taxon>
        <taxon>Nocardiopsis</taxon>
    </lineage>
</organism>
<comment type="function">
    <text evidence="9 10">Fluoride-specific ion channel. Important for reducing fluoride concentration in the cell, thus reducing its toxicity.</text>
</comment>
<keyword evidence="6 10" id="KW-0407">Ion channel</keyword>
<dbReference type="AlphaFoldDB" id="A0A7Z0ETT6"/>
<feature type="binding site" evidence="10">
    <location>
        <position position="84"/>
    </location>
    <ligand>
        <name>Na(+)</name>
        <dbReference type="ChEBI" id="CHEBI:29101"/>
        <note>structural</note>
    </ligand>
</feature>
<comment type="subcellular location">
    <subcellularLocation>
        <location evidence="1 10">Cell membrane</location>
        <topology evidence="1 10">Multi-pass membrane protein</topology>
    </subcellularLocation>
</comment>
<keyword evidence="10" id="KW-0406">Ion transport</keyword>
<evidence type="ECO:0000256" key="1">
    <source>
        <dbReference type="ARBA" id="ARBA00004651"/>
    </source>
</evidence>
<evidence type="ECO:0000313" key="11">
    <source>
        <dbReference type="EMBL" id="NYJ38156.1"/>
    </source>
</evidence>
<protein>
    <recommendedName>
        <fullName evidence="10">Fluoride-specific ion channel FluC</fullName>
    </recommendedName>
</protein>
<keyword evidence="10" id="KW-0813">Transport</keyword>
<proteinExistence type="inferred from homology"/>
<dbReference type="GO" id="GO:0005886">
    <property type="term" value="C:plasma membrane"/>
    <property type="evidence" value="ECO:0007669"/>
    <property type="project" value="UniProtKB-SubCell"/>
</dbReference>
<evidence type="ECO:0000256" key="10">
    <source>
        <dbReference type="HAMAP-Rule" id="MF_00454"/>
    </source>
</evidence>
<name>A0A7Z0ETT6_9ACTN</name>
<evidence type="ECO:0000256" key="4">
    <source>
        <dbReference type="ARBA" id="ARBA00022989"/>
    </source>
</evidence>
<dbReference type="EMBL" id="JACCFS010000001">
    <property type="protein sequence ID" value="NYJ38156.1"/>
    <property type="molecule type" value="Genomic_DNA"/>
</dbReference>
<keyword evidence="12" id="KW-1185">Reference proteome</keyword>
<accession>A0A7Z0ETT6</accession>
<reference evidence="11 12" key="1">
    <citation type="submission" date="2020-07" db="EMBL/GenBank/DDBJ databases">
        <title>Sequencing the genomes of 1000 actinobacteria strains.</title>
        <authorList>
            <person name="Klenk H.-P."/>
        </authorList>
    </citation>
    <scope>NUCLEOTIDE SEQUENCE [LARGE SCALE GENOMIC DNA]</scope>
    <source>
        <strain evidence="11 12">DSM 44442</strain>
    </source>
</reference>
<keyword evidence="3 10" id="KW-0812">Transmembrane</keyword>
<dbReference type="PANTHER" id="PTHR28259:SF1">
    <property type="entry name" value="FLUORIDE EXPORT PROTEIN 1-RELATED"/>
    <property type="match status" value="1"/>
</dbReference>
<comment type="catalytic activity">
    <reaction evidence="8">
        <text>fluoride(in) = fluoride(out)</text>
        <dbReference type="Rhea" id="RHEA:76159"/>
        <dbReference type="ChEBI" id="CHEBI:17051"/>
    </reaction>
    <physiologicalReaction direction="left-to-right" evidence="8">
        <dbReference type="Rhea" id="RHEA:76160"/>
    </physiologicalReaction>
</comment>
<keyword evidence="10" id="KW-0479">Metal-binding</keyword>
<feature type="transmembrane region" description="Helical" evidence="10">
    <location>
        <begin position="12"/>
        <end position="35"/>
    </location>
</feature>
<evidence type="ECO:0000256" key="8">
    <source>
        <dbReference type="ARBA" id="ARBA00035585"/>
    </source>
</evidence>
<dbReference type="RefSeq" id="WP_179829337.1">
    <property type="nucleotide sequence ID" value="NZ_JACCFS010000001.1"/>
</dbReference>
<evidence type="ECO:0000256" key="5">
    <source>
        <dbReference type="ARBA" id="ARBA00023136"/>
    </source>
</evidence>
<dbReference type="Pfam" id="PF02537">
    <property type="entry name" value="CRCB"/>
    <property type="match status" value="1"/>
</dbReference>
<evidence type="ECO:0000313" key="12">
    <source>
        <dbReference type="Proteomes" id="UP000572051"/>
    </source>
</evidence>
<keyword evidence="5 10" id="KW-0472">Membrane</keyword>
<comment type="similarity">
    <text evidence="7 10">Belongs to the fluoride channel Fluc/FEX (TC 1.A.43) family.</text>
</comment>
<evidence type="ECO:0000256" key="7">
    <source>
        <dbReference type="ARBA" id="ARBA00035120"/>
    </source>
</evidence>
<comment type="caution">
    <text evidence="11">The sequence shown here is derived from an EMBL/GenBank/DDBJ whole genome shotgun (WGS) entry which is preliminary data.</text>
</comment>
<dbReference type="GO" id="GO:0046872">
    <property type="term" value="F:metal ion binding"/>
    <property type="evidence" value="ECO:0007669"/>
    <property type="project" value="UniProtKB-KW"/>
</dbReference>
<feature type="transmembrane region" description="Helical" evidence="10">
    <location>
        <begin position="109"/>
        <end position="133"/>
    </location>
</feature>
<evidence type="ECO:0000256" key="2">
    <source>
        <dbReference type="ARBA" id="ARBA00022475"/>
    </source>
</evidence>
<dbReference type="GO" id="GO:0062054">
    <property type="term" value="F:fluoride channel activity"/>
    <property type="evidence" value="ECO:0007669"/>
    <property type="project" value="UniProtKB-UniRule"/>
</dbReference>
<gene>
    <name evidence="10" type="primary">fluC</name>
    <name evidence="10" type="synonym">crcB</name>
    <name evidence="11" type="ORF">HNR10_006037</name>
</gene>
<dbReference type="GO" id="GO:0140114">
    <property type="term" value="P:cellular detoxification of fluoride"/>
    <property type="evidence" value="ECO:0007669"/>
    <property type="project" value="UniProtKB-UniRule"/>
</dbReference>
<sequence>MTGPSRWRGTGDTLLAIAAGGALGGSARYALLLLVPHTGAGFPWATFSANVTGSFAMGVLAVLVSRAVRPHRLVRPFLGVGVLGGFTTFSTYAVDTLGLVGAGTAGTALVYLAATLVGALAAVWAGAALARALTDRSWGARA</sequence>
<keyword evidence="10" id="KW-0915">Sodium</keyword>
<dbReference type="Proteomes" id="UP000572051">
    <property type="component" value="Unassembled WGS sequence"/>
</dbReference>
<dbReference type="HAMAP" id="MF_00454">
    <property type="entry name" value="FluC"/>
    <property type="match status" value="1"/>
</dbReference>
<feature type="binding site" evidence="10">
    <location>
        <position position="87"/>
    </location>
    <ligand>
        <name>Na(+)</name>
        <dbReference type="ChEBI" id="CHEBI:29101"/>
        <note>structural</note>
    </ligand>
</feature>
<dbReference type="NCBIfam" id="TIGR00494">
    <property type="entry name" value="crcB"/>
    <property type="match status" value="1"/>
</dbReference>
<dbReference type="PANTHER" id="PTHR28259">
    <property type="entry name" value="FLUORIDE EXPORT PROTEIN 1-RELATED"/>
    <property type="match status" value="1"/>
</dbReference>
<feature type="transmembrane region" description="Helical" evidence="10">
    <location>
        <begin position="41"/>
        <end position="64"/>
    </location>
</feature>
<comment type="activity regulation">
    <text evidence="10">Na(+) is not transported, but it plays an essential structural role and its presence is essential for fluoride channel function.</text>
</comment>
<evidence type="ECO:0000256" key="3">
    <source>
        <dbReference type="ARBA" id="ARBA00022692"/>
    </source>
</evidence>
<feature type="transmembrane region" description="Helical" evidence="10">
    <location>
        <begin position="76"/>
        <end position="94"/>
    </location>
</feature>
<evidence type="ECO:0000256" key="9">
    <source>
        <dbReference type="ARBA" id="ARBA00049940"/>
    </source>
</evidence>